<protein>
    <submittedName>
        <fullName evidence="1">Uncharacterized protein</fullName>
    </submittedName>
</protein>
<comment type="caution">
    <text evidence="1">The sequence shown here is derived from an EMBL/GenBank/DDBJ whole genome shotgun (WGS) entry which is preliminary data.</text>
</comment>
<sequence>MSEPMSEQVQAVPVTDAARWSAVANWYHAYFTGLVMTTVTRRSTREAADLVFNIFRRQHHERFLPGLDKLGLTGLPPAVAAARYHYLSNAIGGVRVEYMEESPRKVWVRYPPPRWAWHGTAICAIPGEVSRAVLRGWHAHNGVSLGEPKLGFVCTKQTMDGQPGLEGYYCEHDRALEPEERLRFARGEEAPDFDPALAPRLLTADWPEERVQKARRNYAMEYVRTALPELIALFGPRDAIYLGGITARLIGMQFYSETAAALGMHDQGDARDFGRFMVALARAQGDEAELVEEDGGMAVRQYGWKLMAGVPSLHHAAFEAWNELLEGALSAHNRHLALTVTCRFDLGDDCFEWRIAPRLRGTRAAGAQ</sequence>
<accession>A0A916NG21</accession>
<gene>
    <name evidence="1" type="ORF">LMG31506_05898</name>
</gene>
<dbReference type="AlphaFoldDB" id="A0A916NG21"/>
<evidence type="ECO:0000313" key="1">
    <source>
        <dbReference type="EMBL" id="CAG2157075.1"/>
    </source>
</evidence>
<keyword evidence="2" id="KW-1185">Reference proteome</keyword>
<name>A0A916NG21_9BURK</name>
<dbReference type="Proteomes" id="UP000672934">
    <property type="component" value="Unassembled WGS sequence"/>
</dbReference>
<reference evidence="1" key="1">
    <citation type="submission" date="2021-03" db="EMBL/GenBank/DDBJ databases">
        <authorList>
            <person name="Peeters C."/>
        </authorList>
    </citation>
    <scope>NUCLEOTIDE SEQUENCE</scope>
    <source>
        <strain evidence="1">LMG 31506</strain>
    </source>
</reference>
<proteinExistence type="predicted"/>
<dbReference type="EMBL" id="CAJPUY010000033">
    <property type="protein sequence ID" value="CAG2157075.1"/>
    <property type="molecule type" value="Genomic_DNA"/>
</dbReference>
<organism evidence="1 2">
    <name type="scientific">Cupriavidus yeoncheonensis</name>
    <dbReference type="NCBI Taxonomy" id="1462994"/>
    <lineage>
        <taxon>Bacteria</taxon>
        <taxon>Pseudomonadati</taxon>
        <taxon>Pseudomonadota</taxon>
        <taxon>Betaproteobacteria</taxon>
        <taxon>Burkholderiales</taxon>
        <taxon>Burkholderiaceae</taxon>
        <taxon>Cupriavidus</taxon>
    </lineage>
</organism>
<evidence type="ECO:0000313" key="2">
    <source>
        <dbReference type="Proteomes" id="UP000672934"/>
    </source>
</evidence>